<sequence>MDSLSIMFRPIDWWFGTVYQWECDHKAPAAASLIAVIGMVPIMLLAMPVSIMVGLVHMLGTGLFELGRMLWRSTHGS</sequence>
<dbReference type="Proteomes" id="UP001362383">
    <property type="component" value="Segment"/>
</dbReference>
<name>A0ABZ2GYJ8_9CAUD</name>
<accession>A0ABZ2GYJ8</accession>
<keyword evidence="1" id="KW-0472">Membrane</keyword>
<keyword evidence="3" id="KW-1185">Reference proteome</keyword>
<keyword evidence="1" id="KW-1133">Transmembrane helix</keyword>
<keyword evidence="1" id="KW-0812">Transmembrane</keyword>
<evidence type="ECO:0000313" key="3">
    <source>
        <dbReference type="Proteomes" id="UP001362383"/>
    </source>
</evidence>
<evidence type="ECO:0000313" key="2">
    <source>
        <dbReference type="EMBL" id="WWO60330.1"/>
    </source>
</evidence>
<protein>
    <submittedName>
        <fullName evidence="2">Uncharacterized protein</fullName>
    </submittedName>
</protein>
<feature type="transmembrane region" description="Helical" evidence="1">
    <location>
        <begin position="29"/>
        <end position="59"/>
    </location>
</feature>
<organism evidence="2 3">
    <name type="scientific">Stenotrophomonas phage SB2</name>
    <dbReference type="NCBI Taxonomy" id="3117468"/>
    <lineage>
        <taxon>Viruses</taxon>
        <taxon>Duplodnaviria</taxon>
        <taxon>Heunggongvirae</taxon>
        <taxon>Uroviricota</taxon>
        <taxon>Caudoviricetes</taxon>
        <taxon>Autographivirales</taxon>
        <taxon>Autonotataviridae</taxon>
        <taxon>Gujervirinae</taxon>
        <taxon>Ponderosavirus</taxon>
        <taxon>Ponderosavirus SB2</taxon>
    </lineage>
</organism>
<dbReference type="EMBL" id="PP079416">
    <property type="protein sequence ID" value="WWO60330.1"/>
    <property type="molecule type" value="Genomic_DNA"/>
</dbReference>
<evidence type="ECO:0000256" key="1">
    <source>
        <dbReference type="SAM" id="Phobius"/>
    </source>
</evidence>
<reference evidence="2 3" key="1">
    <citation type="submission" date="2024-01" db="EMBL/GenBank/DDBJ databases">
        <title>Novel lytic viruses for Xanthomonas sp. and Stenotrophomonas maltophilia.</title>
        <authorList>
            <person name="Petrzik K."/>
            <person name="Brazdova S."/>
            <person name="Sovova L."/>
            <person name="Neoralova M."/>
        </authorList>
    </citation>
    <scope>NUCLEOTIDE SEQUENCE [LARGE SCALE GENOMIC DNA]</scope>
</reference>
<proteinExistence type="predicted"/>